<evidence type="ECO:0000313" key="3">
    <source>
        <dbReference type="Proteomes" id="UP000014634"/>
    </source>
</evidence>
<gene>
    <name evidence="2" type="ORF">HMPREF9195_00412</name>
</gene>
<feature type="region of interest" description="Disordered" evidence="1">
    <location>
        <begin position="1"/>
        <end position="62"/>
    </location>
</feature>
<evidence type="ECO:0000256" key="1">
    <source>
        <dbReference type="SAM" id="MobiDB-lite"/>
    </source>
</evidence>
<protein>
    <submittedName>
        <fullName evidence="2">Uncharacterized protein</fullName>
    </submittedName>
</protein>
<sequence>MLKDAYTGEDVHANSTSDLDHVMTAKEIHDDRGRSLAGLKGTDLANSDENLQATNRHTNRTKKADDMGDIYVFMPRKQMEYLPKKKNNTYNNTVLKNLMNVYGEVTRLLFESVSVK</sequence>
<dbReference type="AlphaFoldDB" id="A0AA87TFM6"/>
<reference evidence="2 3" key="1">
    <citation type="submission" date="2013-04" db="EMBL/GenBank/DDBJ databases">
        <title>The Genome Sequence of Treponema medium ATCC 700293.</title>
        <authorList>
            <consortium name="The Broad Institute Genomics Platform"/>
            <person name="Earl A."/>
            <person name="Ward D."/>
            <person name="Feldgarden M."/>
            <person name="Gevers D."/>
            <person name="Leonetti C."/>
            <person name="Blanton J.M."/>
            <person name="Dewhirst F.E."/>
            <person name="Izard J."/>
            <person name="Walker B."/>
            <person name="Young S."/>
            <person name="Zeng Q."/>
            <person name="Gargeya S."/>
            <person name="Fitzgerald M."/>
            <person name="Haas B."/>
            <person name="Abouelleil A."/>
            <person name="Allen A.W."/>
            <person name="Alvarado L."/>
            <person name="Arachchi H.M."/>
            <person name="Berlin A.M."/>
            <person name="Chapman S.B."/>
            <person name="Gainer-Dewar J."/>
            <person name="Goldberg J."/>
            <person name="Griggs A."/>
            <person name="Gujja S."/>
            <person name="Hansen M."/>
            <person name="Howarth C."/>
            <person name="Imamovic A."/>
            <person name="Ireland A."/>
            <person name="Larimer J."/>
            <person name="McCowan C."/>
            <person name="Murphy C."/>
            <person name="Pearson M."/>
            <person name="Poon T.W."/>
            <person name="Priest M."/>
            <person name="Roberts A."/>
            <person name="Saif S."/>
            <person name="Shea T."/>
            <person name="Sisk P."/>
            <person name="Sykes S."/>
            <person name="Wortman J."/>
            <person name="Nusbaum C."/>
            <person name="Birren B."/>
        </authorList>
    </citation>
    <scope>NUCLEOTIDE SEQUENCE [LARGE SCALE GENOMIC DNA]</scope>
    <source>
        <strain evidence="2 3">ATCC 700293</strain>
    </source>
</reference>
<feature type="compositionally biased region" description="Basic and acidic residues" evidence="1">
    <location>
        <begin position="18"/>
        <end position="34"/>
    </location>
</feature>
<feature type="compositionally biased region" description="Polar residues" evidence="1">
    <location>
        <begin position="44"/>
        <end position="56"/>
    </location>
</feature>
<dbReference type="EMBL" id="ATFE01000003">
    <property type="protein sequence ID" value="EPF29708.1"/>
    <property type="molecule type" value="Genomic_DNA"/>
</dbReference>
<accession>A0AA87TFM6</accession>
<evidence type="ECO:0000313" key="2">
    <source>
        <dbReference type="EMBL" id="EPF29708.1"/>
    </source>
</evidence>
<proteinExistence type="predicted"/>
<comment type="caution">
    <text evidence="2">The sequence shown here is derived from an EMBL/GenBank/DDBJ whole genome shotgun (WGS) entry which is preliminary data.</text>
</comment>
<dbReference type="RefSeq" id="WP_016522406.1">
    <property type="nucleotide sequence ID" value="NZ_KE332517.1"/>
</dbReference>
<name>A0AA87TFM6_TREMD</name>
<dbReference type="Proteomes" id="UP000014634">
    <property type="component" value="Unassembled WGS sequence"/>
</dbReference>
<organism evidence="2 3">
    <name type="scientific">Treponema medium ATCC 700293</name>
    <dbReference type="NCBI Taxonomy" id="1125700"/>
    <lineage>
        <taxon>Bacteria</taxon>
        <taxon>Pseudomonadati</taxon>
        <taxon>Spirochaetota</taxon>
        <taxon>Spirochaetia</taxon>
        <taxon>Spirochaetales</taxon>
        <taxon>Treponemataceae</taxon>
        <taxon>Treponema</taxon>
    </lineage>
</organism>